<organism evidence="1 2">
    <name type="scientific">Apostasia shenzhenica</name>
    <dbReference type="NCBI Taxonomy" id="1088818"/>
    <lineage>
        <taxon>Eukaryota</taxon>
        <taxon>Viridiplantae</taxon>
        <taxon>Streptophyta</taxon>
        <taxon>Embryophyta</taxon>
        <taxon>Tracheophyta</taxon>
        <taxon>Spermatophyta</taxon>
        <taxon>Magnoliopsida</taxon>
        <taxon>Liliopsida</taxon>
        <taxon>Asparagales</taxon>
        <taxon>Orchidaceae</taxon>
        <taxon>Apostasioideae</taxon>
        <taxon>Apostasia</taxon>
    </lineage>
</organism>
<name>A0A2I0A180_9ASPA</name>
<evidence type="ECO:0000313" key="1">
    <source>
        <dbReference type="EMBL" id="PKA49294.1"/>
    </source>
</evidence>
<proteinExistence type="predicted"/>
<keyword evidence="2" id="KW-1185">Reference proteome</keyword>
<dbReference type="Proteomes" id="UP000236161">
    <property type="component" value="Unassembled WGS sequence"/>
</dbReference>
<reference evidence="1 2" key="1">
    <citation type="journal article" date="2017" name="Nature">
        <title>The Apostasia genome and the evolution of orchids.</title>
        <authorList>
            <person name="Zhang G.Q."/>
            <person name="Liu K.W."/>
            <person name="Li Z."/>
            <person name="Lohaus R."/>
            <person name="Hsiao Y.Y."/>
            <person name="Niu S.C."/>
            <person name="Wang J.Y."/>
            <person name="Lin Y.C."/>
            <person name="Xu Q."/>
            <person name="Chen L.J."/>
            <person name="Yoshida K."/>
            <person name="Fujiwara S."/>
            <person name="Wang Z.W."/>
            <person name="Zhang Y.Q."/>
            <person name="Mitsuda N."/>
            <person name="Wang M."/>
            <person name="Liu G.H."/>
            <person name="Pecoraro L."/>
            <person name="Huang H.X."/>
            <person name="Xiao X.J."/>
            <person name="Lin M."/>
            <person name="Wu X.Y."/>
            <person name="Wu W.L."/>
            <person name="Chen Y.Y."/>
            <person name="Chang S.B."/>
            <person name="Sakamoto S."/>
            <person name="Ohme-Takagi M."/>
            <person name="Yagi M."/>
            <person name="Zeng S.J."/>
            <person name="Shen C.Y."/>
            <person name="Yeh C.M."/>
            <person name="Luo Y.B."/>
            <person name="Tsai W.C."/>
            <person name="Van de Peer Y."/>
            <person name="Liu Z.J."/>
        </authorList>
    </citation>
    <scope>NUCLEOTIDE SEQUENCE [LARGE SCALE GENOMIC DNA]</scope>
    <source>
        <strain evidence="2">cv. Shenzhen</strain>
        <tissue evidence="1">Stem</tissue>
    </source>
</reference>
<dbReference type="EMBL" id="KZ452039">
    <property type="protein sequence ID" value="PKA49294.1"/>
    <property type="molecule type" value="Genomic_DNA"/>
</dbReference>
<protein>
    <submittedName>
        <fullName evidence="1">Uncharacterized protein</fullName>
    </submittedName>
</protein>
<gene>
    <name evidence="1" type="ORF">AXF42_Ash014196</name>
</gene>
<evidence type="ECO:0000313" key="2">
    <source>
        <dbReference type="Proteomes" id="UP000236161"/>
    </source>
</evidence>
<dbReference type="AlphaFoldDB" id="A0A2I0A180"/>
<accession>A0A2I0A180</accession>
<sequence>MTIALFATKARSMGRLESSMTRKRELGTSGVRRDAEVRSCVMRVPGRNFSCCANSWMNGDGKPVNSRGTRTKWYGLGKFCISECMWVKATGVEDDRECRQLYTSSHGTNDSHMLELLTQARCRTCADQSEVVDVNKQFRRTETDQEGGEARGGRRKGKTFFFHSK</sequence>